<evidence type="ECO:0000256" key="11">
    <source>
        <dbReference type="ARBA" id="ARBA00048778"/>
    </source>
</evidence>
<dbReference type="PROSITE" id="PS00674">
    <property type="entry name" value="AAA"/>
    <property type="match status" value="1"/>
</dbReference>
<dbReference type="PANTHER" id="PTHR23077:SF9">
    <property type="entry name" value="PEROXISOMAL ATPASE PEX6"/>
    <property type="match status" value="1"/>
</dbReference>
<sequence>MKASVQFDHSPQSEACIVSKDVFRESWSSEPRRFAEITLPSYNPFDIKPIVAHVQVDENLPSRTARLSAKLFDVPEYGPAFSFCYLQIMDKSPQVFETVAISVSEQLYDKLMQLRLSEHKLEYLKIKFGLRSLETVVWKDFSIYPSLCSISYCAPHFVGLINFQRTQIIFVKSMNLTVSEFSKNSYQFDLLRITPSRNLRMRLKCLEFSVPPDLITPVPSKTDDDTIYAFANFETMLHMGIASGSYVRLASETVSRIVKLFVFANPNSFDSFKIFVHPRIAAHFSKDEEVYVTKCAISETEIQIPSSVSISRVGCWDNSQKILQNIIFSNLKLFLTSKKRVLHGGDMIPIPFDSNMAALCSDDSKGGLPFAKNDRVVWFYVENFEMDSKLNSKSSPEFIIDPNKTKLITANTVSRPPLTIDRCNYISYYGLKKTFDYDFSIFPYAKKMCDVLSSFLSCRDRKIPFSSSILLHSASPNTGKSMLVEFAAGLLGFHLFKIDCTLLTTTVGSIDSTAKIMGYLRGKLDGSVLHSKPAIIFISHLDVIVGKSEQGQDFESGKVTKTMDAELTRLIQDYSSTESETVFIGSVNDIDTMPQNIRNTVKFDINIPIPSENQRLAIFEWLLSPYQLNQQQSSSGQLFHCGRDVSTSKLALQCAGLTPLDIEKIVQSAKYNCFKRSSGYGSRQICVEGLFYVTMEDLSKAITQARDEFSLSIGAPKIPRVTWKDIGGMDTVQGEIMDTIEMPLKHPELFASGMKKRSGILFYGPPGTGKTLMAKAIATNFSLNFFSVKGPELLNMYIGESEANVRRVFQKARDAKPCVIFFDELDSVAPKRGNQGDSGGVMDRIVSQLLAELDSMGTEGDGVFVIGATNRPDLLDDALLRPGRFDKLLYLGISDTDDKQLNILRALTRKFSLADDVNLANVVKKCPFTYTGADFYALCSDAMQNAMSRIAEEVDGKVNEYNKQHNVSLSVRYWFDRIAKEDDMKVTVRMTDFLKAQRELTPSVSEDELSHYLRVKANFEGS</sequence>
<dbReference type="GO" id="GO:0005829">
    <property type="term" value="C:cytosol"/>
    <property type="evidence" value="ECO:0007669"/>
    <property type="project" value="TreeGrafter"/>
</dbReference>
<dbReference type="GO" id="GO:0012505">
    <property type="term" value="C:endomembrane system"/>
    <property type="evidence" value="ECO:0007669"/>
    <property type="project" value="UniProtKB-SubCell"/>
</dbReference>
<comment type="function">
    <text evidence="10">Component of the PEX1-PEX6 AAA ATPase complex, a protein dislocase complex that mediates the ATP-dependent extraction of the PEX5 receptor from peroxisomal membranes, an essential step for PEX5 recycling. Specifically recognizes PEX5 monoubiquitinated at 'Cys-6', and pulls it out of the peroxisome lumen through the PEX2-PEX10-PEX12 retrotranslocation channel. Extraction by the PEX1-PEX6 AAA ATPase complex is accompanied by unfolding of the TPR repeats and release of bound cargo from PEX5.</text>
</comment>
<dbReference type="GO" id="GO:0016887">
    <property type="term" value="F:ATP hydrolysis activity"/>
    <property type="evidence" value="ECO:0007669"/>
    <property type="project" value="InterPro"/>
</dbReference>
<keyword evidence="14" id="KW-1185">Reference proteome</keyword>
<evidence type="ECO:0000256" key="8">
    <source>
        <dbReference type="ARBA" id="ARBA00034811"/>
    </source>
</evidence>
<accession>A0A7H9AXV3</accession>
<dbReference type="Pfam" id="PF23315">
    <property type="entry name" value="PEX6_4th"/>
    <property type="match status" value="1"/>
</dbReference>
<comment type="similarity">
    <text evidence="1">Belongs to the AAA ATPase family.</text>
</comment>
<dbReference type="GO" id="GO:0005524">
    <property type="term" value="F:ATP binding"/>
    <property type="evidence" value="ECO:0007669"/>
    <property type="project" value="UniProtKB-KW"/>
</dbReference>
<evidence type="ECO:0000259" key="12">
    <source>
        <dbReference type="SMART" id="SM00382"/>
    </source>
</evidence>
<dbReference type="Proteomes" id="UP000509704">
    <property type="component" value="Chromosome 1"/>
</dbReference>
<dbReference type="InterPro" id="IPR056995">
    <property type="entry name" value="PEX6_4th_dom"/>
</dbReference>
<proteinExistence type="inferred from homology"/>
<keyword evidence="3" id="KW-0547">Nucleotide-binding</keyword>
<dbReference type="Gene3D" id="3.40.50.300">
    <property type="entry name" value="P-loop containing nucleotide triphosphate hydrolases"/>
    <property type="match status" value="2"/>
</dbReference>
<evidence type="ECO:0000256" key="4">
    <source>
        <dbReference type="ARBA" id="ARBA00022801"/>
    </source>
</evidence>
<dbReference type="GeneID" id="59234571"/>
<gene>
    <name evidence="13" type="ORF">HG535_0A08810</name>
</gene>
<name>A0A7H9AXV3_ZYGMR</name>
<reference evidence="13 14" key="1">
    <citation type="submission" date="2020-07" db="EMBL/GenBank/DDBJ databases">
        <title>The yeast mating-type switching endonuclease HO is a domesticated member of an unorthodox homing genetic element family.</title>
        <authorList>
            <person name="Coughlan A.Y."/>
            <person name="Lombardi L."/>
            <person name="Braun-Galleani S."/>
            <person name="Martos A.R."/>
            <person name="Galeote V."/>
            <person name="Bigey F."/>
            <person name="Dequin S."/>
            <person name="Byrne K.P."/>
            <person name="Wolfe K.H."/>
        </authorList>
    </citation>
    <scope>NUCLEOTIDE SEQUENCE [LARGE SCALE GENOMIC DNA]</scope>
    <source>
        <strain evidence="13 14">NRRL Y-6702</strain>
    </source>
</reference>
<dbReference type="GO" id="GO:0016558">
    <property type="term" value="P:protein import into peroxisome matrix"/>
    <property type="evidence" value="ECO:0007669"/>
    <property type="project" value="TreeGrafter"/>
</dbReference>
<evidence type="ECO:0000256" key="9">
    <source>
        <dbReference type="ARBA" id="ARBA00034920"/>
    </source>
</evidence>
<keyword evidence="6" id="KW-0472">Membrane</keyword>
<dbReference type="PANTHER" id="PTHR23077">
    <property type="entry name" value="AAA-FAMILY ATPASE"/>
    <property type="match status" value="1"/>
</dbReference>
<dbReference type="SMART" id="SM00382">
    <property type="entry name" value="AAA"/>
    <property type="match status" value="2"/>
</dbReference>
<dbReference type="InterPro" id="IPR050168">
    <property type="entry name" value="AAA_ATPase_domain"/>
</dbReference>
<comment type="subcellular location">
    <subcellularLocation>
        <location evidence="7">Endomembrane system</location>
        <topology evidence="7">Peripheral membrane protein</topology>
        <orientation evidence="7">Cytoplasmic side</orientation>
    </subcellularLocation>
</comment>
<dbReference type="Pfam" id="PF00004">
    <property type="entry name" value="AAA"/>
    <property type="match status" value="2"/>
</dbReference>
<dbReference type="AlphaFoldDB" id="A0A7H9AXV3"/>
<organism evidence="13 14">
    <name type="scientific">Zygotorulaspora mrakii</name>
    <name type="common">Zygosaccharomyces mrakii</name>
    <dbReference type="NCBI Taxonomy" id="42260"/>
    <lineage>
        <taxon>Eukaryota</taxon>
        <taxon>Fungi</taxon>
        <taxon>Dikarya</taxon>
        <taxon>Ascomycota</taxon>
        <taxon>Saccharomycotina</taxon>
        <taxon>Saccharomycetes</taxon>
        <taxon>Saccharomycetales</taxon>
        <taxon>Saccharomycetaceae</taxon>
        <taxon>Zygotorulaspora</taxon>
    </lineage>
</organism>
<protein>
    <recommendedName>
        <fullName evidence="8">Peroxisomal ATPase PEX6</fullName>
    </recommendedName>
    <alternativeName>
        <fullName evidence="9">Peroxin-6</fullName>
    </alternativeName>
</protein>
<dbReference type="EMBL" id="CP058604">
    <property type="protein sequence ID" value="QLG70934.1"/>
    <property type="molecule type" value="Genomic_DNA"/>
</dbReference>
<feature type="domain" description="AAA+ ATPase" evidence="12">
    <location>
        <begin position="465"/>
        <end position="611"/>
    </location>
</feature>
<dbReference type="KEGG" id="zmk:HG535_0A08810"/>
<dbReference type="InterPro" id="IPR003959">
    <property type="entry name" value="ATPase_AAA_core"/>
</dbReference>
<evidence type="ECO:0000256" key="3">
    <source>
        <dbReference type="ARBA" id="ARBA00022741"/>
    </source>
</evidence>
<dbReference type="CDD" id="cd19527">
    <property type="entry name" value="RecA-like_PEX6_r2"/>
    <property type="match status" value="1"/>
</dbReference>
<dbReference type="Pfam" id="PF23111">
    <property type="entry name" value="N1_PEX6"/>
    <property type="match status" value="1"/>
</dbReference>
<comment type="catalytic activity">
    <reaction evidence="11">
        <text>ATP + H2O = ADP + phosphate + H(+)</text>
        <dbReference type="Rhea" id="RHEA:13065"/>
        <dbReference type="ChEBI" id="CHEBI:15377"/>
        <dbReference type="ChEBI" id="CHEBI:15378"/>
        <dbReference type="ChEBI" id="CHEBI:30616"/>
        <dbReference type="ChEBI" id="CHEBI:43474"/>
        <dbReference type="ChEBI" id="CHEBI:456216"/>
    </reaction>
    <physiologicalReaction direction="left-to-right" evidence="11">
        <dbReference type="Rhea" id="RHEA:13066"/>
    </physiologicalReaction>
</comment>
<evidence type="ECO:0000256" key="10">
    <source>
        <dbReference type="ARBA" id="ARBA00045342"/>
    </source>
</evidence>
<dbReference type="FunFam" id="1.10.8.60:FF:000039">
    <property type="entry name" value="peroxisome biogenesis factor 6"/>
    <property type="match status" value="1"/>
</dbReference>
<evidence type="ECO:0000256" key="7">
    <source>
        <dbReference type="ARBA" id="ARBA00029433"/>
    </source>
</evidence>
<dbReference type="OrthoDB" id="5553750at2759"/>
<keyword evidence="2" id="KW-0962">Peroxisome biogenesis</keyword>
<dbReference type="InterPro" id="IPR003960">
    <property type="entry name" value="ATPase_AAA_CS"/>
</dbReference>
<dbReference type="InterPro" id="IPR027417">
    <property type="entry name" value="P-loop_NTPase"/>
</dbReference>
<evidence type="ECO:0000256" key="5">
    <source>
        <dbReference type="ARBA" id="ARBA00022840"/>
    </source>
</evidence>
<dbReference type="InterPro" id="IPR047533">
    <property type="entry name" value="RecA-like_PEX6_r2"/>
</dbReference>
<dbReference type="SUPFAM" id="SSF52540">
    <property type="entry name" value="P-loop containing nucleoside triphosphate hydrolases"/>
    <property type="match status" value="2"/>
</dbReference>
<evidence type="ECO:0000256" key="2">
    <source>
        <dbReference type="ARBA" id="ARBA00022593"/>
    </source>
</evidence>
<keyword evidence="5" id="KW-0067">ATP-binding</keyword>
<feature type="domain" description="AAA+ ATPase" evidence="12">
    <location>
        <begin position="756"/>
        <end position="895"/>
    </location>
</feature>
<evidence type="ECO:0000256" key="6">
    <source>
        <dbReference type="ARBA" id="ARBA00023136"/>
    </source>
</evidence>
<evidence type="ECO:0000313" key="14">
    <source>
        <dbReference type="Proteomes" id="UP000509704"/>
    </source>
</evidence>
<dbReference type="GO" id="GO:0005778">
    <property type="term" value="C:peroxisomal membrane"/>
    <property type="evidence" value="ECO:0007669"/>
    <property type="project" value="TreeGrafter"/>
</dbReference>
<keyword evidence="4" id="KW-0378">Hydrolase</keyword>
<evidence type="ECO:0000256" key="1">
    <source>
        <dbReference type="ARBA" id="ARBA00006914"/>
    </source>
</evidence>
<dbReference type="InterPro" id="IPR003593">
    <property type="entry name" value="AAA+_ATPase"/>
</dbReference>
<dbReference type="RefSeq" id="XP_037142662.1">
    <property type="nucleotide sequence ID" value="XM_037286767.1"/>
</dbReference>
<evidence type="ECO:0000313" key="13">
    <source>
        <dbReference type="EMBL" id="QLG70934.1"/>
    </source>
</evidence>
<dbReference type="FunFam" id="3.40.50.300:FF:000109">
    <property type="entry name" value="Peroxisomal biogenesis factor 6"/>
    <property type="match status" value="1"/>
</dbReference>
<dbReference type="Gene3D" id="1.10.8.60">
    <property type="match status" value="2"/>
</dbReference>